<dbReference type="InterPro" id="IPR027417">
    <property type="entry name" value="P-loop_NTPase"/>
</dbReference>
<dbReference type="EC" id="3.6.4.12" evidence="3"/>
<dbReference type="PANTHER" id="PTHR45629">
    <property type="entry name" value="SNF2/RAD54 FAMILY MEMBER"/>
    <property type="match status" value="1"/>
</dbReference>
<dbReference type="FunFam" id="3.40.50.300:FF:000863">
    <property type="entry name" value="DNA excision repair protein ERCC-6"/>
    <property type="match status" value="1"/>
</dbReference>
<dbReference type="PROSITE" id="PS51192">
    <property type="entry name" value="HELICASE_ATP_BIND_1"/>
    <property type="match status" value="1"/>
</dbReference>
<dbReference type="SUPFAM" id="SSF52540">
    <property type="entry name" value="P-loop containing nucleoside triphosphate hydrolases"/>
    <property type="match status" value="2"/>
</dbReference>
<evidence type="ECO:0000256" key="5">
    <source>
        <dbReference type="ARBA" id="ARBA00022763"/>
    </source>
</evidence>
<keyword evidence="4" id="KW-0547">Nucleotide-binding</keyword>
<dbReference type="InterPro" id="IPR038718">
    <property type="entry name" value="SNF2-like_sf"/>
</dbReference>
<keyword evidence="8" id="KW-0067">ATP-binding</keyword>
<comment type="catalytic activity">
    <reaction evidence="12">
        <text>ATP + H2O = ADP + phosphate + H(+)</text>
        <dbReference type="Rhea" id="RHEA:13065"/>
        <dbReference type="ChEBI" id="CHEBI:15377"/>
        <dbReference type="ChEBI" id="CHEBI:15378"/>
        <dbReference type="ChEBI" id="CHEBI:30616"/>
        <dbReference type="ChEBI" id="CHEBI:43474"/>
        <dbReference type="ChEBI" id="CHEBI:456216"/>
        <dbReference type="EC" id="3.6.4.12"/>
    </reaction>
</comment>
<dbReference type="FunFam" id="3.40.50.10810:FF:000039">
    <property type="entry name" value="DNA repair protein Rhp26/Rad26"/>
    <property type="match status" value="1"/>
</dbReference>
<feature type="coiled-coil region" evidence="13">
    <location>
        <begin position="45"/>
        <end position="75"/>
    </location>
</feature>
<evidence type="ECO:0000256" key="11">
    <source>
        <dbReference type="ARBA" id="ARBA00023242"/>
    </source>
</evidence>
<keyword evidence="10" id="KW-0234">DNA repair</keyword>
<keyword evidence="13" id="KW-0175">Coiled coil</keyword>
<accession>A0A6C1EB98</accession>
<dbReference type="Pfam" id="PF00176">
    <property type="entry name" value="SNF2-rel_dom"/>
    <property type="match status" value="1"/>
</dbReference>
<keyword evidence="7" id="KW-0347">Helicase</keyword>
<dbReference type="InterPro" id="IPR000330">
    <property type="entry name" value="SNF2_N"/>
</dbReference>
<proteinExistence type="inferred from homology"/>
<evidence type="ECO:0000256" key="4">
    <source>
        <dbReference type="ARBA" id="ARBA00022741"/>
    </source>
</evidence>
<dbReference type="OrthoDB" id="413460at2759"/>
<evidence type="ECO:0000256" key="9">
    <source>
        <dbReference type="ARBA" id="ARBA00023125"/>
    </source>
</evidence>
<keyword evidence="6" id="KW-0378">Hydrolase</keyword>
<dbReference type="InterPro" id="IPR058951">
    <property type="entry name" value="WHD_Rad26_CSB-like"/>
</dbReference>
<feature type="region of interest" description="Disordered" evidence="14">
    <location>
        <begin position="190"/>
        <end position="219"/>
    </location>
</feature>
<gene>
    <name evidence="17" type="primary">RAD26_2</name>
    <name evidence="17" type="ORF">GRS66_008747</name>
</gene>
<dbReference type="GO" id="GO:0005524">
    <property type="term" value="F:ATP binding"/>
    <property type="evidence" value="ECO:0007669"/>
    <property type="project" value="UniProtKB-KW"/>
</dbReference>
<feature type="domain" description="Helicase ATP-binding" evidence="15">
    <location>
        <begin position="309"/>
        <end position="518"/>
    </location>
</feature>
<feature type="compositionally biased region" description="Acidic residues" evidence="14">
    <location>
        <begin position="210"/>
        <end position="219"/>
    </location>
</feature>
<dbReference type="PANTHER" id="PTHR45629:SF7">
    <property type="entry name" value="DNA EXCISION REPAIR PROTEIN ERCC-6-RELATED"/>
    <property type="match status" value="1"/>
</dbReference>
<evidence type="ECO:0000256" key="14">
    <source>
        <dbReference type="SAM" id="MobiDB-lite"/>
    </source>
</evidence>
<dbReference type="Pfam" id="PF00271">
    <property type="entry name" value="Helicase_C"/>
    <property type="match status" value="1"/>
</dbReference>
<dbReference type="GO" id="GO:0003678">
    <property type="term" value="F:DNA helicase activity"/>
    <property type="evidence" value="ECO:0007669"/>
    <property type="project" value="UniProtKB-EC"/>
</dbReference>
<dbReference type="CDD" id="cd18000">
    <property type="entry name" value="DEXHc_ERCC6"/>
    <property type="match status" value="1"/>
</dbReference>
<evidence type="ECO:0000256" key="13">
    <source>
        <dbReference type="SAM" id="Coils"/>
    </source>
</evidence>
<feature type="domain" description="Helicase C-terminal" evidence="16">
    <location>
        <begin position="655"/>
        <end position="818"/>
    </location>
</feature>
<feature type="region of interest" description="Disordered" evidence="14">
    <location>
        <begin position="118"/>
        <end position="141"/>
    </location>
</feature>
<keyword evidence="9" id="KW-0238">DNA-binding</keyword>
<dbReference type="Proteomes" id="UP000501346">
    <property type="component" value="Chromosome SeX-ScX"/>
</dbReference>
<evidence type="ECO:0000313" key="17">
    <source>
        <dbReference type="EMBL" id="QID86133.1"/>
    </source>
</evidence>
<keyword evidence="11" id="KW-0539">Nucleus</keyword>
<evidence type="ECO:0000256" key="7">
    <source>
        <dbReference type="ARBA" id="ARBA00022806"/>
    </source>
</evidence>
<dbReference type="Gene3D" id="3.40.50.10810">
    <property type="entry name" value="Tandem AAA-ATPase domain"/>
    <property type="match status" value="1"/>
</dbReference>
<dbReference type="InterPro" id="IPR049730">
    <property type="entry name" value="SNF2/RAD54-like_C"/>
</dbReference>
<protein>
    <recommendedName>
        <fullName evidence="3">DNA helicase</fullName>
        <ecNumber evidence="3">3.6.4.12</ecNumber>
    </recommendedName>
</protein>
<evidence type="ECO:0000256" key="8">
    <source>
        <dbReference type="ARBA" id="ARBA00022840"/>
    </source>
</evidence>
<reference evidence="17 18" key="1">
    <citation type="journal article" date="2019" name="BMC Genomics">
        <title>Chromosome level assembly and comparative genome analysis confirm lager-brewing yeasts originated from a single hybridization.</title>
        <authorList>
            <person name="Salazar A.N."/>
            <person name="Gorter de Vries A.R."/>
            <person name="van den Broek M."/>
            <person name="Brouwers N."/>
            <person name="de la Torre Cortes P."/>
            <person name="Kuijpers N.G.A."/>
            <person name="Daran J.G."/>
            <person name="Abeel T."/>
        </authorList>
    </citation>
    <scope>NUCLEOTIDE SEQUENCE [LARGE SCALE GENOMIC DNA]</scope>
    <source>
        <strain evidence="17 18">CBS 1483</strain>
    </source>
</reference>
<evidence type="ECO:0000313" key="18">
    <source>
        <dbReference type="Proteomes" id="UP000501346"/>
    </source>
</evidence>
<keyword evidence="5" id="KW-0227">DNA damage</keyword>
<evidence type="ECO:0000256" key="10">
    <source>
        <dbReference type="ARBA" id="ARBA00023204"/>
    </source>
</evidence>
<evidence type="ECO:0000259" key="16">
    <source>
        <dbReference type="PROSITE" id="PS51194"/>
    </source>
</evidence>
<organism evidence="17 18">
    <name type="scientific">Saccharomyces pastorianus</name>
    <name type="common">Lager yeast</name>
    <name type="synonym">Saccharomyces cerevisiae x Saccharomyces eubayanus</name>
    <dbReference type="NCBI Taxonomy" id="27292"/>
    <lineage>
        <taxon>Eukaryota</taxon>
        <taxon>Fungi</taxon>
        <taxon>Dikarya</taxon>
        <taxon>Ascomycota</taxon>
        <taxon>Saccharomycotina</taxon>
        <taxon>Saccharomycetes</taxon>
        <taxon>Saccharomycetales</taxon>
        <taxon>Saccharomycetaceae</taxon>
        <taxon>Saccharomyces</taxon>
    </lineage>
</organism>
<dbReference type="GO" id="GO:0016787">
    <property type="term" value="F:hydrolase activity"/>
    <property type="evidence" value="ECO:0007669"/>
    <property type="project" value="UniProtKB-KW"/>
</dbReference>
<dbReference type="Pfam" id="PF25875">
    <property type="entry name" value="WHD_Rad26_CSB"/>
    <property type="match status" value="1"/>
</dbReference>
<feature type="compositionally biased region" description="Basic and acidic residues" evidence="14">
    <location>
        <begin position="128"/>
        <end position="141"/>
    </location>
</feature>
<dbReference type="Gene3D" id="3.40.50.300">
    <property type="entry name" value="P-loop containing nucleotide triphosphate hydrolases"/>
    <property type="match status" value="1"/>
</dbReference>
<evidence type="ECO:0000256" key="6">
    <source>
        <dbReference type="ARBA" id="ARBA00022801"/>
    </source>
</evidence>
<dbReference type="InterPro" id="IPR050496">
    <property type="entry name" value="SNF2_RAD54_helicase_repair"/>
</dbReference>
<sequence>MEDKEQQDNAKLENNESLKDLGVNVLSQSSLEEKIANDVTNFSNLQSLQQEETRLERSKTALQRYVNKKNHLTRKLNNTTRISVKQNLRDQIKNLQSDDIERVLKDIDDIQSRIKELKEQVDQGAENKGSKEGLQRPGETEKEFLIRTGKITAFGHKAGFSLDTANREYAKNDEQKDEDFEMATEQMVENLTDEDDNLSDQDYQMSGKESEDDEEEENDDKILKELEDLRFRGQPGEAKDDGDELYYQERLKKWVKQRSCGSQRSSDLPEWRRPHPNIPDAKLNSQFKIPGEIYSLLFNYQKTCVQWLYELYQQNCGGIIGDEMGLGKTIQVIAFIAALHHSGLLTGPVLIVCPATVMKQWCNEFHHWWPPLRTVILHSMGSGMASDQKFKMDENDLENLIMNSKPSDFSYEDWKNSTRTKKALESSYHLDKLIDKVVTDGHILITTYVGLRIHSDKLLKVKWQYAVLDEGHKIRNPDSEISLTCKKLKTHNRIILSGTPIQNNLTELWSLFDFIFPGKLGTLPVFQQQFVIPINIGGYANATNIQVQTGYKCAVALRDLISPYLLRRVKADVAKDLPQKKEMVLFCKLTKYQRSKYLEFLHSSDLNQIQNGKRNVLFGIDILRKICNHPDLLDRDTKRHNPDYGDPKRSGKMQVVKQLLLLWHKQGYKALLFTQSRQMLDILEEFISTKDPDLSHLNYLRMDGTTNIKGRQSLVDRFNNESFDVFLLTTRVGGLGVNLTGANRIIIFDPDWNPSTDMQARERAWRIGQKREVSIYRLMVGGSIEEKIYHRQIFKQFLTNRILTDPKQKRFFKIHELHDLFSLGGENGYSTEELNEEVQKHTENLKNSKSEESDDFEQLVNLSGVSKLESFYNGKEKKENSKTEDDRLIEGLLGGESNLETVMSHDSVVNSHAGSSSSNIITKEASRVAIEAVNALRKSRKKITKQYEIGTPTWTGRFGKAGKIRKRDPLKNKLTGSAAILGNITKSQKEASKEARQENYDDGITFARSKEINSNTKTLENIRAYLQKQNNFFSSSVSILNSIGVSLSDKEDVIKVRALLKTIAQFDKERKGWVLDEEFRNNNAS</sequence>
<evidence type="ECO:0000256" key="2">
    <source>
        <dbReference type="ARBA" id="ARBA00007025"/>
    </source>
</evidence>
<dbReference type="CDD" id="cd18793">
    <property type="entry name" value="SF2_C_SNF"/>
    <property type="match status" value="1"/>
</dbReference>
<dbReference type="EMBL" id="CP049007">
    <property type="protein sequence ID" value="QID86133.1"/>
    <property type="molecule type" value="Genomic_DNA"/>
</dbReference>
<name>A0A6C1EB98_SACPS</name>
<evidence type="ECO:0000259" key="15">
    <source>
        <dbReference type="PROSITE" id="PS51192"/>
    </source>
</evidence>
<dbReference type="InterPro" id="IPR014001">
    <property type="entry name" value="Helicase_ATP-bd"/>
</dbReference>
<comment type="similarity">
    <text evidence="2">Belongs to the SNF2/RAD54 helicase family.</text>
</comment>
<comment type="subcellular location">
    <subcellularLocation>
        <location evidence="1">Nucleus</location>
    </subcellularLocation>
</comment>
<evidence type="ECO:0000256" key="12">
    <source>
        <dbReference type="ARBA" id="ARBA00047995"/>
    </source>
</evidence>
<dbReference type="SMART" id="SM00487">
    <property type="entry name" value="DEXDc"/>
    <property type="match status" value="1"/>
</dbReference>
<dbReference type="AlphaFoldDB" id="A0A6C1EB98"/>
<dbReference type="SMART" id="SM00490">
    <property type="entry name" value="HELICc"/>
    <property type="match status" value="1"/>
</dbReference>
<evidence type="ECO:0000256" key="3">
    <source>
        <dbReference type="ARBA" id="ARBA00012551"/>
    </source>
</evidence>
<dbReference type="GO" id="GO:0006283">
    <property type="term" value="P:transcription-coupled nucleotide-excision repair"/>
    <property type="evidence" value="ECO:0007669"/>
    <property type="project" value="TreeGrafter"/>
</dbReference>
<keyword evidence="18" id="KW-1185">Reference proteome</keyword>
<dbReference type="InterPro" id="IPR001650">
    <property type="entry name" value="Helicase_C-like"/>
</dbReference>
<dbReference type="GO" id="GO:0005634">
    <property type="term" value="C:nucleus"/>
    <property type="evidence" value="ECO:0007669"/>
    <property type="project" value="UniProtKB-SubCell"/>
</dbReference>
<evidence type="ECO:0000256" key="1">
    <source>
        <dbReference type="ARBA" id="ARBA00004123"/>
    </source>
</evidence>
<dbReference type="PROSITE" id="PS51194">
    <property type="entry name" value="HELICASE_CTER"/>
    <property type="match status" value="1"/>
</dbReference>